<dbReference type="OrthoDB" id="2290219at2759"/>
<organism evidence="2 3">
    <name type="scientific">Mucor saturninus</name>
    <dbReference type="NCBI Taxonomy" id="64648"/>
    <lineage>
        <taxon>Eukaryota</taxon>
        <taxon>Fungi</taxon>
        <taxon>Fungi incertae sedis</taxon>
        <taxon>Mucoromycota</taxon>
        <taxon>Mucoromycotina</taxon>
        <taxon>Mucoromycetes</taxon>
        <taxon>Mucorales</taxon>
        <taxon>Mucorineae</taxon>
        <taxon>Mucoraceae</taxon>
        <taxon>Mucor</taxon>
    </lineage>
</organism>
<evidence type="ECO:0000259" key="1">
    <source>
        <dbReference type="Pfam" id="PF03732"/>
    </source>
</evidence>
<comment type="caution">
    <text evidence="2">The sequence shown here is derived from an EMBL/GenBank/DDBJ whole genome shotgun (WGS) entry which is preliminary data.</text>
</comment>
<dbReference type="InterPro" id="IPR005162">
    <property type="entry name" value="Retrotrans_gag_dom"/>
</dbReference>
<evidence type="ECO:0000313" key="3">
    <source>
        <dbReference type="Proteomes" id="UP000603453"/>
    </source>
</evidence>
<sequence>MCFSTIIVRIKSTEKREAHWNSIIKPLVGKYILEISKQHLEHNNQDFSKQHLEHHNQESSNMADQYTNELSIANTIALAVKEGIAQAIGAINASNSNQQQNNNMEIDLINKPMKYNGSRDPFIIDNFIKGINDYKAYKEWDDEQTFKFARTLMCDIASIWLRNLELNDNDAPTTWTSLRAKIISGFKPTNSALMFRERLEELRQTTSISQYIQDFLTLKLGVPTMTDDEAVSKFIRHLKNKDARVHIRNLYRGDKCPTMDEAVQAAYVFESARNEHGTYSFLPNTNSMSVPQPIDDPMDLSALRDMVNYISSNSRGAQRSNYRGGYREVDFEGVCVGVVPLGDNLEVAIKDISSIMNKKLGPVINASKLDIYITIVRKTAKCCMRAVHTP</sequence>
<dbReference type="Proteomes" id="UP000603453">
    <property type="component" value="Unassembled WGS sequence"/>
</dbReference>
<dbReference type="AlphaFoldDB" id="A0A8H7QD33"/>
<name>A0A8H7QD33_9FUNG</name>
<keyword evidence="3" id="KW-1185">Reference proteome</keyword>
<gene>
    <name evidence="2" type="ORF">INT47_012824</name>
</gene>
<evidence type="ECO:0000313" key="2">
    <source>
        <dbReference type="EMBL" id="KAG2190664.1"/>
    </source>
</evidence>
<dbReference type="EMBL" id="JAEPRD010000599">
    <property type="protein sequence ID" value="KAG2190664.1"/>
    <property type="molecule type" value="Genomic_DNA"/>
</dbReference>
<proteinExistence type="predicted"/>
<protein>
    <recommendedName>
        <fullName evidence="1">Retrotransposon gag domain-containing protein</fullName>
    </recommendedName>
</protein>
<accession>A0A8H7QD33</accession>
<feature type="domain" description="Retrotransposon gag" evidence="1">
    <location>
        <begin position="147"/>
        <end position="239"/>
    </location>
</feature>
<reference evidence="2" key="1">
    <citation type="submission" date="2020-12" db="EMBL/GenBank/DDBJ databases">
        <title>Metabolic potential, ecology and presence of endohyphal bacteria is reflected in genomic diversity of Mucoromycotina.</title>
        <authorList>
            <person name="Muszewska A."/>
            <person name="Okrasinska A."/>
            <person name="Steczkiewicz K."/>
            <person name="Drgas O."/>
            <person name="Orlowska M."/>
            <person name="Perlinska-Lenart U."/>
            <person name="Aleksandrzak-Piekarczyk T."/>
            <person name="Szatraj K."/>
            <person name="Zielenkiewicz U."/>
            <person name="Pilsyk S."/>
            <person name="Malc E."/>
            <person name="Mieczkowski P."/>
            <person name="Kruszewska J.S."/>
            <person name="Biernat P."/>
            <person name="Pawlowska J."/>
        </authorList>
    </citation>
    <scope>NUCLEOTIDE SEQUENCE</scope>
    <source>
        <strain evidence="2">WA0000017839</strain>
    </source>
</reference>
<dbReference type="Pfam" id="PF03732">
    <property type="entry name" value="Retrotrans_gag"/>
    <property type="match status" value="1"/>
</dbReference>